<dbReference type="Proteomes" id="UP000039865">
    <property type="component" value="Unassembled WGS sequence"/>
</dbReference>
<reference evidence="11 12" key="1">
    <citation type="submission" date="2014-06" db="EMBL/GenBank/DDBJ databases">
        <authorList>
            <person name="Swart Estienne"/>
        </authorList>
    </citation>
    <scope>NUCLEOTIDE SEQUENCE [LARGE SCALE GENOMIC DNA]</scope>
    <source>
        <strain evidence="11 12">130c</strain>
    </source>
</reference>
<keyword evidence="2" id="KW-0813">Transport</keyword>
<dbReference type="InterPro" id="IPR003439">
    <property type="entry name" value="ABC_transporter-like_ATP-bd"/>
</dbReference>
<comment type="subcellular location">
    <subcellularLocation>
        <location evidence="1">Membrane</location>
        <topology evidence="1">Multi-pass membrane protein</topology>
    </subcellularLocation>
</comment>
<feature type="transmembrane region" description="Helical" evidence="9">
    <location>
        <begin position="466"/>
        <end position="494"/>
    </location>
</feature>
<dbReference type="Pfam" id="PF19055">
    <property type="entry name" value="ABC2_membrane_7"/>
    <property type="match status" value="1"/>
</dbReference>
<dbReference type="InterPro" id="IPR050352">
    <property type="entry name" value="ABCG_transporters"/>
</dbReference>
<protein>
    <submittedName>
        <fullName evidence="11">Abc transporter family protein</fullName>
    </submittedName>
</protein>
<feature type="transmembrane region" description="Helical" evidence="9">
    <location>
        <begin position="397"/>
        <end position="415"/>
    </location>
</feature>
<keyword evidence="7 9" id="KW-0472">Membrane</keyword>
<evidence type="ECO:0000256" key="3">
    <source>
        <dbReference type="ARBA" id="ARBA00022692"/>
    </source>
</evidence>
<dbReference type="InterPro" id="IPR027417">
    <property type="entry name" value="P-loop_NTPase"/>
</dbReference>
<dbReference type="InterPro" id="IPR017871">
    <property type="entry name" value="ABC_transporter-like_CS"/>
</dbReference>
<dbReference type="EMBL" id="CCKQ01016803">
    <property type="protein sequence ID" value="CDW88685.1"/>
    <property type="molecule type" value="Genomic_DNA"/>
</dbReference>
<evidence type="ECO:0000256" key="8">
    <source>
        <dbReference type="SAM" id="MobiDB-lite"/>
    </source>
</evidence>
<sequence>MIQEYSSPSVTDLETQNNTENQLITRNQLSKLSFENLSEKEKFASFYKQEILKGVTGNAIPGETLFIMGSSGAGKTTLLNILSDRVSLKSTSKLSGKVLINGCTNLNQRTFGNIGAYVMQDDILFPHFTPRQALTFAARLKLNNLSEDDQDLRVESLILELGLKQCADSMIGSSKRKILSGGEKKRVSIGIELITDPKLLLLDEPTSVIATIHQPGSQAFSNFDRLFLMCDGFVVFQGKASEVSQYFSKIGFNCPRYSNPADFIINTTSIDYPKRVNDEKKISYLVLKYKEVIPDVIDHDLNSYNILAFQGERPVFLRESANKMYGVFPYYIAKTIVEIPVLIFQPMIWSLIVYFGVGLTVTVKQFWYHYLVLVLLSLSSSSFGLFISSLFESEETAVTVAPVILMPFILFSGYFSNASSYPKWIGWIQYISPVRYSLEAFVINEFESRDYKDTDIKIIDFLSYDIGFTSCLLSLFTLGIAFRILTGLVLKYFVRKFQ</sequence>
<evidence type="ECO:0000256" key="6">
    <source>
        <dbReference type="ARBA" id="ARBA00022989"/>
    </source>
</evidence>
<dbReference type="InParanoid" id="A0A078B2B3"/>
<evidence type="ECO:0000256" key="7">
    <source>
        <dbReference type="ARBA" id="ARBA00023136"/>
    </source>
</evidence>
<dbReference type="Pfam" id="PF01061">
    <property type="entry name" value="ABC2_membrane"/>
    <property type="match status" value="1"/>
</dbReference>
<dbReference type="SUPFAM" id="SSF52540">
    <property type="entry name" value="P-loop containing nucleoside triphosphate hydrolases"/>
    <property type="match status" value="1"/>
</dbReference>
<dbReference type="Pfam" id="PF00005">
    <property type="entry name" value="ABC_tran"/>
    <property type="match status" value="1"/>
</dbReference>
<dbReference type="GO" id="GO:0016020">
    <property type="term" value="C:membrane"/>
    <property type="evidence" value="ECO:0007669"/>
    <property type="project" value="UniProtKB-SubCell"/>
</dbReference>
<organism evidence="11 12">
    <name type="scientific">Stylonychia lemnae</name>
    <name type="common">Ciliate</name>
    <dbReference type="NCBI Taxonomy" id="5949"/>
    <lineage>
        <taxon>Eukaryota</taxon>
        <taxon>Sar</taxon>
        <taxon>Alveolata</taxon>
        <taxon>Ciliophora</taxon>
        <taxon>Intramacronucleata</taxon>
        <taxon>Spirotrichea</taxon>
        <taxon>Stichotrichia</taxon>
        <taxon>Sporadotrichida</taxon>
        <taxon>Oxytrichidae</taxon>
        <taxon>Stylonychinae</taxon>
        <taxon>Stylonychia</taxon>
    </lineage>
</organism>
<evidence type="ECO:0000256" key="5">
    <source>
        <dbReference type="ARBA" id="ARBA00022840"/>
    </source>
</evidence>
<dbReference type="AlphaFoldDB" id="A0A078B2B3"/>
<feature type="domain" description="ABC transporter" evidence="10">
    <location>
        <begin position="32"/>
        <end position="344"/>
    </location>
</feature>
<dbReference type="PROSITE" id="PS50893">
    <property type="entry name" value="ABC_TRANSPORTER_2"/>
    <property type="match status" value="1"/>
</dbReference>
<proteinExistence type="predicted"/>
<keyword evidence="6 9" id="KW-1133">Transmembrane helix</keyword>
<dbReference type="FunCoup" id="A0A078B2B3">
    <property type="interactions" value="3"/>
</dbReference>
<feature type="transmembrane region" description="Helical" evidence="9">
    <location>
        <begin position="370"/>
        <end position="391"/>
    </location>
</feature>
<dbReference type="InterPro" id="IPR013525">
    <property type="entry name" value="ABC2_TM"/>
</dbReference>
<evidence type="ECO:0000313" key="11">
    <source>
        <dbReference type="EMBL" id="CDW88685.1"/>
    </source>
</evidence>
<keyword evidence="5" id="KW-0067">ATP-binding</keyword>
<dbReference type="PANTHER" id="PTHR48041">
    <property type="entry name" value="ABC TRANSPORTER G FAMILY MEMBER 28"/>
    <property type="match status" value="1"/>
</dbReference>
<dbReference type="GO" id="GO:0140359">
    <property type="term" value="F:ABC-type transporter activity"/>
    <property type="evidence" value="ECO:0007669"/>
    <property type="project" value="InterPro"/>
</dbReference>
<feature type="region of interest" description="Disordered" evidence="8">
    <location>
        <begin position="1"/>
        <end position="21"/>
    </location>
</feature>
<dbReference type="PROSITE" id="PS00211">
    <property type="entry name" value="ABC_TRANSPORTER_1"/>
    <property type="match status" value="1"/>
</dbReference>
<gene>
    <name evidence="11" type="primary">Contig14813.g15779</name>
    <name evidence="11" type="ORF">STYLEM_17809</name>
</gene>
<keyword evidence="4" id="KW-0547">Nucleotide-binding</keyword>
<dbReference type="Gene3D" id="3.40.50.300">
    <property type="entry name" value="P-loop containing nucleotide triphosphate hydrolases"/>
    <property type="match status" value="1"/>
</dbReference>
<dbReference type="InterPro" id="IPR043926">
    <property type="entry name" value="ABCG_dom"/>
</dbReference>
<evidence type="ECO:0000313" key="12">
    <source>
        <dbReference type="Proteomes" id="UP000039865"/>
    </source>
</evidence>
<keyword evidence="3 9" id="KW-0812">Transmembrane</keyword>
<accession>A0A078B2B3</accession>
<dbReference type="OMA" id="NFMAFLH"/>
<dbReference type="SMART" id="SM00382">
    <property type="entry name" value="AAA"/>
    <property type="match status" value="1"/>
</dbReference>
<feature type="transmembrane region" description="Helical" evidence="9">
    <location>
        <begin position="342"/>
        <end position="363"/>
    </location>
</feature>
<evidence type="ECO:0000256" key="1">
    <source>
        <dbReference type="ARBA" id="ARBA00004141"/>
    </source>
</evidence>
<dbReference type="GO" id="GO:0016887">
    <property type="term" value="F:ATP hydrolysis activity"/>
    <property type="evidence" value="ECO:0007669"/>
    <property type="project" value="InterPro"/>
</dbReference>
<keyword evidence="12" id="KW-1185">Reference proteome</keyword>
<evidence type="ECO:0000259" key="10">
    <source>
        <dbReference type="PROSITE" id="PS50893"/>
    </source>
</evidence>
<dbReference type="InterPro" id="IPR003593">
    <property type="entry name" value="AAA+_ATPase"/>
</dbReference>
<dbReference type="OrthoDB" id="184675at2759"/>
<evidence type="ECO:0000256" key="2">
    <source>
        <dbReference type="ARBA" id="ARBA00022448"/>
    </source>
</evidence>
<dbReference type="GO" id="GO:0005524">
    <property type="term" value="F:ATP binding"/>
    <property type="evidence" value="ECO:0007669"/>
    <property type="project" value="UniProtKB-KW"/>
</dbReference>
<evidence type="ECO:0000256" key="9">
    <source>
        <dbReference type="SAM" id="Phobius"/>
    </source>
</evidence>
<name>A0A078B2B3_STYLE</name>
<evidence type="ECO:0000256" key="4">
    <source>
        <dbReference type="ARBA" id="ARBA00022741"/>
    </source>
</evidence>
<dbReference type="PANTHER" id="PTHR48041:SF139">
    <property type="entry name" value="PROTEIN SCARLET"/>
    <property type="match status" value="1"/>
</dbReference>